<dbReference type="EMBL" id="VTEQ01000003">
    <property type="protein sequence ID" value="TYS53797.1"/>
    <property type="molecule type" value="Genomic_DNA"/>
</dbReference>
<evidence type="ECO:0000259" key="1">
    <source>
        <dbReference type="Pfam" id="PF00534"/>
    </source>
</evidence>
<comment type="caution">
    <text evidence="3">The sequence shown here is derived from an EMBL/GenBank/DDBJ whole genome shotgun (WGS) entry which is preliminary data.</text>
</comment>
<feature type="domain" description="Glycosyl transferase family 1" evidence="1">
    <location>
        <begin position="225"/>
        <end position="382"/>
    </location>
</feature>
<name>A0A5D4RR98_9BACI</name>
<dbReference type="AlphaFoldDB" id="A0A5D4RR98"/>
<keyword evidence="3" id="KW-0808">Transferase</keyword>
<proteinExistence type="predicted"/>
<dbReference type="Proteomes" id="UP000322997">
    <property type="component" value="Unassembled WGS sequence"/>
</dbReference>
<dbReference type="Gene3D" id="3.40.50.2000">
    <property type="entry name" value="Glycogen Phosphorylase B"/>
    <property type="match status" value="2"/>
</dbReference>
<dbReference type="Pfam" id="PF00534">
    <property type="entry name" value="Glycos_transf_1"/>
    <property type="match status" value="1"/>
</dbReference>
<dbReference type="InterPro" id="IPR028098">
    <property type="entry name" value="Glyco_trans_4-like_N"/>
</dbReference>
<accession>A0A5D4RR98</accession>
<sequence>MQGDGEPMKILIATIFPLPGGGIWSFVSNLHDGLVAKGHSVDIICSNSTNTQVLNLLKGNTIELLPYRPMIERKLRKSIPRLIEDPWVYHAEVNRYLFERGLAEHDLSQYDLIHCQDVLSAVSISRMKPAHIPMVTSIHGFLSGAIFHQIKATNPGKSDGDIWSSFVLQYYARLEKIGYDSSTSLHTSSRWMRGILLNQYSVPSYKIMTFNYGVPIEQFPAFPGERPSGKCTIVAISRLVYLKGLHHLLESLEMLSPSLEWECLILGEGEMQERLAAQARQLGIESKVSFLGNRNDVVQILQKADVLVIPSLQENQPFAVIEAQMMGVPVIASNAGGLPEMVDHQGTGLIVEKGNSLQLSNALDLIIRHPAERDRMGQQAWKRSREKWGLPSLIENAGAFYQSAMNLNT</sequence>
<gene>
    <name evidence="3" type="ORF">FZC83_11210</name>
</gene>
<organism evidence="3 4">
    <name type="scientific">Rossellomorea marisflavi</name>
    <dbReference type="NCBI Taxonomy" id="189381"/>
    <lineage>
        <taxon>Bacteria</taxon>
        <taxon>Bacillati</taxon>
        <taxon>Bacillota</taxon>
        <taxon>Bacilli</taxon>
        <taxon>Bacillales</taxon>
        <taxon>Bacillaceae</taxon>
        <taxon>Rossellomorea</taxon>
    </lineage>
</organism>
<dbReference type="SUPFAM" id="SSF53756">
    <property type="entry name" value="UDP-Glycosyltransferase/glycogen phosphorylase"/>
    <property type="match status" value="1"/>
</dbReference>
<evidence type="ECO:0000259" key="2">
    <source>
        <dbReference type="Pfam" id="PF13439"/>
    </source>
</evidence>
<dbReference type="InterPro" id="IPR001296">
    <property type="entry name" value="Glyco_trans_1"/>
</dbReference>
<evidence type="ECO:0000313" key="4">
    <source>
        <dbReference type="Proteomes" id="UP000322997"/>
    </source>
</evidence>
<evidence type="ECO:0000313" key="3">
    <source>
        <dbReference type="EMBL" id="TYS53797.1"/>
    </source>
</evidence>
<reference evidence="3 4" key="1">
    <citation type="submission" date="2019-08" db="EMBL/GenBank/DDBJ databases">
        <title>Bacillus genomes from the desert of Cuatro Cienegas, Coahuila.</title>
        <authorList>
            <person name="Olmedo-Alvarez G."/>
        </authorList>
    </citation>
    <scope>NUCLEOTIDE SEQUENCE [LARGE SCALE GENOMIC DNA]</scope>
    <source>
        <strain evidence="3 4">CH108_3D</strain>
    </source>
</reference>
<dbReference type="PANTHER" id="PTHR12526:SF636">
    <property type="entry name" value="BLL3647 PROTEIN"/>
    <property type="match status" value="1"/>
</dbReference>
<dbReference type="CDD" id="cd03801">
    <property type="entry name" value="GT4_PimA-like"/>
    <property type="match status" value="1"/>
</dbReference>
<dbReference type="PANTHER" id="PTHR12526">
    <property type="entry name" value="GLYCOSYLTRANSFERASE"/>
    <property type="match status" value="1"/>
</dbReference>
<protein>
    <submittedName>
        <fullName evidence="3">Glycosyltransferase family 4 protein</fullName>
    </submittedName>
</protein>
<feature type="domain" description="Glycosyltransferase subfamily 4-like N-terminal" evidence="2">
    <location>
        <begin position="21"/>
        <end position="217"/>
    </location>
</feature>
<dbReference type="GO" id="GO:0016757">
    <property type="term" value="F:glycosyltransferase activity"/>
    <property type="evidence" value="ECO:0007669"/>
    <property type="project" value="InterPro"/>
</dbReference>
<dbReference type="Pfam" id="PF13439">
    <property type="entry name" value="Glyco_transf_4"/>
    <property type="match status" value="1"/>
</dbReference>